<accession>A0A5P8VYY9</accession>
<gene>
    <name evidence="1" type="ORF">GXM_03087</name>
</gene>
<dbReference type="RefSeq" id="WP_118168963.1">
    <property type="nucleotide sequence ID" value="NZ_CP045226.1"/>
</dbReference>
<evidence type="ECO:0000313" key="2">
    <source>
        <dbReference type="Proteomes" id="UP000326678"/>
    </source>
</evidence>
<sequence length="77" mass="8756">MSLKEVIRLAKQLSTVDKVRLIQQIAPDIERELTDKLSTFPRQSLWGLCADLGNAPSTEEIDVARSEEWASFPREDI</sequence>
<organism evidence="1 2">
    <name type="scientific">Nostoc sphaeroides CCNUC1</name>
    <dbReference type="NCBI Taxonomy" id="2653204"/>
    <lineage>
        <taxon>Bacteria</taxon>
        <taxon>Bacillati</taxon>
        <taxon>Cyanobacteriota</taxon>
        <taxon>Cyanophyceae</taxon>
        <taxon>Nostocales</taxon>
        <taxon>Nostocaceae</taxon>
        <taxon>Nostoc</taxon>
    </lineage>
</organism>
<dbReference type="Proteomes" id="UP000326678">
    <property type="component" value="Chromosome Gxm1"/>
</dbReference>
<dbReference type="EMBL" id="CP045226">
    <property type="protein sequence ID" value="QFS45610.1"/>
    <property type="molecule type" value="Genomic_DNA"/>
</dbReference>
<evidence type="ECO:0000313" key="1">
    <source>
        <dbReference type="EMBL" id="QFS45610.1"/>
    </source>
</evidence>
<dbReference type="KEGG" id="nsh:GXM_03087"/>
<keyword evidence="2" id="KW-1185">Reference proteome</keyword>
<dbReference type="AlphaFoldDB" id="A0A5P8VYY9"/>
<protein>
    <submittedName>
        <fullName evidence="1">Uncharacterized protein</fullName>
    </submittedName>
</protein>
<reference evidence="1 2" key="1">
    <citation type="submission" date="2019-10" db="EMBL/GenBank/DDBJ databases">
        <title>Genomic and transcriptomic insights into the perfect genentic adaptation of a filamentous nitrogen-fixing cyanobacterium to rice fields.</title>
        <authorList>
            <person name="Chen Z."/>
        </authorList>
    </citation>
    <scope>NUCLEOTIDE SEQUENCE [LARGE SCALE GENOMIC DNA]</scope>
    <source>
        <strain evidence="1">CCNUC1</strain>
    </source>
</reference>
<proteinExistence type="predicted"/>
<name>A0A5P8VYY9_9NOSO</name>